<gene>
    <name evidence="2" type="ORF">DFJ69_1925</name>
</gene>
<sequence>MRALVQLLATTAVAASTVLAIQSPAAAAPPPPPSCGWEPMMKDQTRWHTAYAYPNVPIMSGRSSTDCDRVGWGQPSTMLNYRCFAWGFGGVKWTALNEVSGLQRARGWVRNSDLKDGGSKVECGTY</sequence>
<dbReference type="AlphaFoldDB" id="A0A3D9SKV5"/>
<accession>A0A3D9SKV5</accession>
<keyword evidence="3" id="KW-1185">Reference proteome</keyword>
<feature type="chain" id="PRO_5017652479" description="Peptidase inhibitor family I36" evidence="1">
    <location>
        <begin position="28"/>
        <end position="126"/>
    </location>
</feature>
<dbReference type="EMBL" id="QTTT01000001">
    <property type="protein sequence ID" value="REE96488.1"/>
    <property type="molecule type" value="Genomic_DNA"/>
</dbReference>
<reference evidence="2 3" key="1">
    <citation type="submission" date="2018-08" db="EMBL/GenBank/DDBJ databases">
        <title>Sequencing the genomes of 1000 actinobacteria strains.</title>
        <authorList>
            <person name="Klenk H.-P."/>
        </authorList>
    </citation>
    <scope>NUCLEOTIDE SEQUENCE [LARGE SCALE GENOMIC DNA]</scope>
    <source>
        <strain evidence="2 3">DSM 43927</strain>
    </source>
</reference>
<name>A0A3D9SKV5_9ACTN</name>
<evidence type="ECO:0000313" key="2">
    <source>
        <dbReference type="EMBL" id="REE96488.1"/>
    </source>
</evidence>
<feature type="signal peptide" evidence="1">
    <location>
        <begin position="1"/>
        <end position="27"/>
    </location>
</feature>
<comment type="caution">
    <text evidence="2">The sequence shown here is derived from an EMBL/GenBank/DDBJ whole genome shotgun (WGS) entry which is preliminary data.</text>
</comment>
<protein>
    <recommendedName>
        <fullName evidence="4">Peptidase inhibitor family I36</fullName>
    </recommendedName>
</protein>
<proteinExistence type="predicted"/>
<organism evidence="2 3">
    <name type="scientific">Thermomonospora umbrina</name>
    <dbReference type="NCBI Taxonomy" id="111806"/>
    <lineage>
        <taxon>Bacteria</taxon>
        <taxon>Bacillati</taxon>
        <taxon>Actinomycetota</taxon>
        <taxon>Actinomycetes</taxon>
        <taxon>Streptosporangiales</taxon>
        <taxon>Thermomonosporaceae</taxon>
        <taxon>Thermomonospora</taxon>
    </lineage>
</organism>
<evidence type="ECO:0008006" key="4">
    <source>
        <dbReference type="Google" id="ProtNLM"/>
    </source>
</evidence>
<evidence type="ECO:0000256" key="1">
    <source>
        <dbReference type="SAM" id="SignalP"/>
    </source>
</evidence>
<dbReference type="Proteomes" id="UP000256661">
    <property type="component" value="Unassembled WGS sequence"/>
</dbReference>
<keyword evidence="1" id="KW-0732">Signal</keyword>
<evidence type="ECO:0000313" key="3">
    <source>
        <dbReference type="Proteomes" id="UP000256661"/>
    </source>
</evidence>